<keyword evidence="1" id="KW-0694">RNA-binding</keyword>
<dbReference type="InterPro" id="IPR008395">
    <property type="entry name" value="Agenet-like_dom"/>
</dbReference>
<dbReference type="Gene3D" id="3.30.1370.10">
    <property type="entry name" value="K Homology domain, type 1"/>
    <property type="match status" value="1"/>
</dbReference>
<dbReference type="GO" id="GO:0010494">
    <property type="term" value="C:cytoplasmic stress granule"/>
    <property type="evidence" value="ECO:0007669"/>
    <property type="project" value="TreeGrafter"/>
</dbReference>
<dbReference type="Proteomes" id="UP001295684">
    <property type="component" value="Unassembled WGS sequence"/>
</dbReference>
<dbReference type="Gene3D" id="2.30.30.140">
    <property type="match status" value="1"/>
</dbReference>
<dbReference type="PROSITE" id="PS50084">
    <property type="entry name" value="KH_TYPE_1"/>
    <property type="match status" value="1"/>
</dbReference>
<dbReference type="SUPFAM" id="SSF54791">
    <property type="entry name" value="Eukaryotic type KH-domain (KH-domain type I)"/>
    <property type="match status" value="2"/>
</dbReference>
<dbReference type="InterPro" id="IPR016197">
    <property type="entry name" value="Chromo-like_dom_sf"/>
</dbReference>
<dbReference type="CDD" id="cd00105">
    <property type="entry name" value="KH-I"/>
    <property type="match status" value="2"/>
</dbReference>
<accession>A0AAD1UJ42</accession>
<evidence type="ECO:0000256" key="1">
    <source>
        <dbReference type="PROSITE-ProRule" id="PRU00117"/>
    </source>
</evidence>
<dbReference type="EMBL" id="CAMPGE010007459">
    <property type="protein sequence ID" value="CAI2366375.1"/>
    <property type="molecule type" value="Genomic_DNA"/>
</dbReference>
<dbReference type="SUPFAM" id="SSF54160">
    <property type="entry name" value="Chromo domain-like"/>
    <property type="match status" value="1"/>
</dbReference>
<dbReference type="GO" id="GO:0051028">
    <property type="term" value="P:mRNA transport"/>
    <property type="evidence" value="ECO:0007669"/>
    <property type="project" value="TreeGrafter"/>
</dbReference>
<dbReference type="GO" id="GO:0005634">
    <property type="term" value="C:nucleus"/>
    <property type="evidence" value="ECO:0007669"/>
    <property type="project" value="TreeGrafter"/>
</dbReference>
<evidence type="ECO:0000313" key="4">
    <source>
        <dbReference type="EMBL" id="CAI2366375.1"/>
    </source>
</evidence>
<feature type="domain" description="K Homology" evidence="3">
    <location>
        <begin position="226"/>
        <end position="308"/>
    </location>
</feature>
<comment type="caution">
    <text evidence="4">The sequence shown here is derived from an EMBL/GenBank/DDBJ whole genome shotgun (WGS) entry which is preliminary data.</text>
</comment>
<reference evidence="4" key="1">
    <citation type="submission" date="2023-07" db="EMBL/GenBank/DDBJ databases">
        <authorList>
            <consortium name="AG Swart"/>
            <person name="Singh M."/>
            <person name="Singh A."/>
            <person name="Seah K."/>
            <person name="Emmerich C."/>
        </authorList>
    </citation>
    <scope>NUCLEOTIDE SEQUENCE</scope>
    <source>
        <strain evidence="4">DP1</strain>
    </source>
</reference>
<evidence type="ECO:0000256" key="2">
    <source>
        <dbReference type="SAM" id="MobiDB-lite"/>
    </source>
</evidence>
<dbReference type="PANTHER" id="PTHR10603">
    <property type="entry name" value="FRAGILE X MENTAL RETARDATION SYNDROME-RELATED PROTEIN"/>
    <property type="match status" value="1"/>
</dbReference>
<dbReference type="Pfam" id="PF00013">
    <property type="entry name" value="KH_1"/>
    <property type="match status" value="1"/>
</dbReference>
<name>A0AAD1UJ42_EUPCR</name>
<dbReference type="GO" id="GO:0045182">
    <property type="term" value="F:translation regulator activity"/>
    <property type="evidence" value="ECO:0007669"/>
    <property type="project" value="TreeGrafter"/>
</dbReference>
<dbReference type="AlphaFoldDB" id="A0AAD1UJ42"/>
<dbReference type="InterPro" id="IPR004087">
    <property type="entry name" value="KH_dom"/>
</dbReference>
<dbReference type="PANTHER" id="PTHR10603:SF7">
    <property type="entry name" value="FRAGILE X MESSENGER RIBONUCLEOPROTEIN 1 HOMOLOG"/>
    <property type="match status" value="1"/>
</dbReference>
<evidence type="ECO:0000259" key="3">
    <source>
        <dbReference type="SMART" id="SM00322"/>
    </source>
</evidence>
<feature type="compositionally biased region" description="Basic residues" evidence="2">
    <location>
        <begin position="416"/>
        <end position="425"/>
    </location>
</feature>
<feature type="region of interest" description="Disordered" evidence="2">
    <location>
        <begin position="399"/>
        <end position="425"/>
    </location>
</feature>
<dbReference type="Pfam" id="PF05641">
    <property type="entry name" value="Agenet"/>
    <property type="match status" value="1"/>
</dbReference>
<gene>
    <name evidence="4" type="ORF">ECRASSUSDP1_LOCUS7648</name>
</gene>
<dbReference type="InterPro" id="IPR040148">
    <property type="entry name" value="FMR1"/>
</dbReference>
<dbReference type="InterPro" id="IPR004088">
    <property type="entry name" value="KH_dom_type_1"/>
</dbReference>
<dbReference type="GO" id="GO:0048513">
    <property type="term" value="P:animal organ development"/>
    <property type="evidence" value="ECO:0007669"/>
    <property type="project" value="TreeGrafter"/>
</dbReference>
<protein>
    <recommendedName>
        <fullName evidence="3">K Homology domain-containing protein</fullName>
    </recommendedName>
</protein>
<sequence>MANPLIVEVQDELTYLWFTATIQDIQEGKFVVKYTDPSFDCQEEAVQEGRVRWNSVFKGNCDIDYEEDSYVEVRHRPSEGEPLGWCLAKIIHKRGNLYFVHYENYENIYDEIVVQEQIRPVNDRGCIEIDELKRGALKVPGPILSWATTDDCVEKLNNVIAKTGIYNASFRPEDAEIVFIGEKKPVDRAIVLISFVIDHQKDLAQIDINHNNIAKSIENKKAMIKNQAVEEVLVPRDVLGIIIGKAGANLNFIKQEYKVNIQIIEADAEDVHDYTDTIIPENKALIRIFGNNRNWVAEAKSYICINKNTYPIEKDKIDYFRGYKNSILNDMKERSGCVKIFVHDPIKGSNEGEIEAIGNEESLENLRLLIETHMDYYDTYQDKESENVELITQKSKYNSYGKNFYTNDDQKGAGGNKRKPKRGRN</sequence>
<dbReference type="SMART" id="SM00322">
    <property type="entry name" value="KH"/>
    <property type="match status" value="1"/>
</dbReference>
<dbReference type="GO" id="GO:0043488">
    <property type="term" value="P:regulation of mRNA stability"/>
    <property type="evidence" value="ECO:0007669"/>
    <property type="project" value="TreeGrafter"/>
</dbReference>
<dbReference type="InterPro" id="IPR036612">
    <property type="entry name" value="KH_dom_type_1_sf"/>
</dbReference>
<dbReference type="GO" id="GO:0003730">
    <property type="term" value="F:mRNA 3'-UTR binding"/>
    <property type="evidence" value="ECO:0007669"/>
    <property type="project" value="TreeGrafter"/>
</dbReference>
<organism evidence="4 5">
    <name type="scientific">Euplotes crassus</name>
    <dbReference type="NCBI Taxonomy" id="5936"/>
    <lineage>
        <taxon>Eukaryota</taxon>
        <taxon>Sar</taxon>
        <taxon>Alveolata</taxon>
        <taxon>Ciliophora</taxon>
        <taxon>Intramacronucleata</taxon>
        <taxon>Spirotrichea</taxon>
        <taxon>Hypotrichia</taxon>
        <taxon>Euplotida</taxon>
        <taxon>Euplotidae</taxon>
        <taxon>Moneuplotes</taxon>
    </lineage>
</organism>
<evidence type="ECO:0000313" key="5">
    <source>
        <dbReference type="Proteomes" id="UP001295684"/>
    </source>
</evidence>
<keyword evidence="5" id="KW-1185">Reference proteome</keyword>
<proteinExistence type="predicted"/>
<dbReference type="GO" id="GO:0045727">
    <property type="term" value="P:positive regulation of translation"/>
    <property type="evidence" value="ECO:0007669"/>
    <property type="project" value="TreeGrafter"/>
</dbReference>